<dbReference type="AlphaFoldDB" id="A0A6G6Y3N5"/>
<feature type="domain" description="Peptidase S9 prolyl oligopeptidase catalytic" evidence="3">
    <location>
        <begin position="443"/>
        <end position="644"/>
    </location>
</feature>
<keyword evidence="5" id="KW-1185">Reference proteome</keyword>
<dbReference type="RefSeq" id="WP_165326177.1">
    <property type="nucleotide sequence ID" value="NZ_CP049109.1"/>
</dbReference>
<keyword evidence="2" id="KW-0732">Signal</keyword>
<dbReference type="InterPro" id="IPR001375">
    <property type="entry name" value="Peptidase_S9_cat"/>
</dbReference>
<evidence type="ECO:0000313" key="5">
    <source>
        <dbReference type="Proteomes" id="UP000501568"/>
    </source>
</evidence>
<evidence type="ECO:0000313" key="4">
    <source>
        <dbReference type="EMBL" id="QIG79176.1"/>
    </source>
</evidence>
<feature type="signal peptide" evidence="2">
    <location>
        <begin position="1"/>
        <end position="32"/>
    </location>
</feature>
<dbReference type="EMBL" id="CP049109">
    <property type="protein sequence ID" value="QIG79176.1"/>
    <property type="molecule type" value="Genomic_DNA"/>
</dbReference>
<proteinExistence type="predicted"/>
<name>A0A6G6Y3N5_9SPHN</name>
<dbReference type="GO" id="GO:0006508">
    <property type="term" value="P:proteolysis"/>
    <property type="evidence" value="ECO:0007669"/>
    <property type="project" value="InterPro"/>
</dbReference>
<dbReference type="SUPFAM" id="SSF53474">
    <property type="entry name" value="alpha/beta-Hydrolases"/>
    <property type="match status" value="1"/>
</dbReference>
<dbReference type="Proteomes" id="UP000501568">
    <property type="component" value="Chromosome"/>
</dbReference>
<dbReference type="SUPFAM" id="SSF82171">
    <property type="entry name" value="DPP6 N-terminal domain-like"/>
    <property type="match status" value="1"/>
</dbReference>
<dbReference type="InterPro" id="IPR029058">
    <property type="entry name" value="AB_hydrolase_fold"/>
</dbReference>
<dbReference type="Gene3D" id="3.40.50.1820">
    <property type="entry name" value="alpha/beta hydrolase"/>
    <property type="match status" value="1"/>
</dbReference>
<evidence type="ECO:0000259" key="3">
    <source>
        <dbReference type="Pfam" id="PF00326"/>
    </source>
</evidence>
<dbReference type="KEGG" id="spzr:G5C33_04815"/>
<accession>A0A6G6Y3N5</accession>
<dbReference type="PANTHER" id="PTHR42776:SF27">
    <property type="entry name" value="DIPEPTIDYL PEPTIDASE FAMILY MEMBER 6"/>
    <property type="match status" value="1"/>
</dbReference>
<dbReference type="GO" id="GO:0004252">
    <property type="term" value="F:serine-type endopeptidase activity"/>
    <property type="evidence" value="ECO:0007669"/>
    <property type="project" value="TreeGrafter"/>
</dbReference>
<keyword evidence="1" id="KW-0378">Hydrolase</keyword>
<protein>
    <submittedName>
        <fullName evidence="4">S9 family peptidase</fullName>
    </submittedName>
</protein>
<evidence type="ECO:0000256" key="1">
    <source>
        <dbReference type="ARBA" id="ARBA00022801"/>
    </source>
</evidence>
<evidence type="ECO:0000256" key="2">
    <source>
        <dbReference type="SAM" id="SignalP"/>
    </source>
</evidence>
<dbReference type="Pfam" id="PF00326">
    <property type="entry name" value="Peptidase_S9"/>
    <property type="match status" value="1"/>
</dbReference>
<dbReference type="PANTHER" id="PTHR42776">
    <property type="entry name" value="SERINE PEPTIDASE S9 FAMILY MEMBER"/>
    <property type="match status" value="1"/>
</dbReference>
<feature type="chain" id="PRO_5026158880" evidence="2">
    <location>
        <begin position="33"/>
        <end position="648"/>
    </location>
</feature>
<organism evidence="4 5">
    <name type="scientific">Stakelama tenebrarum</name>
    <dbReference type="NCBI Taxonomy" id="2711215"/>
    <lineage>
        <taxon>Bacteria</taxon>
        <taxon>Pseudomonadati</taxon>
        <taxon>Pseudomonadota</taxon>
        <taxon>Alphaproteobacteria</taxon>
        <taxon>Sphingomonadales</taxon>
        <taxon>Sphingomonadaceae</taxon>
        <taxon>Stakelama</taxon>
    </lineage>
</organism>
<sequence>MSFRVFSACALAIASAVALPIATVATIPAATAQTAPHPTEDFALLPLMEDPELSPDGSKIAVKLAIQGEQYFAVIPIGGGQPSIAGLEGNELNWFTWVNNDWVVAGVGGKMLIRRYGEVYVTRAVGISAADGEIVQLAPPRSHGLGVMADDLVWVASDGSPRVRIAMQASLEWHQPSFWPQVYEFDVSTGDQHLIASGREGVVQWSADHSGAVRMGLGYEAEGRHFRLLYRDDDHSGFKEVLRERSNDRSVVIPDAFLGDTAIAMANGPDGYTGVYEYDVANLTTGERIFGKDGYDVSAVRFTPEGNGIAAIYYTAETTNIVWVDERLKALDAEVRALVHGGDISIQSFSENMQRAIVRVGASDSPGAWYLYDRPSGQMAKLGDVNAGIGLQRLHPVTTVTYEARDGVEISAVLTLPRGKSSDLPLIVLPHGGPAARDYERWDWWTQFLADRGYAVIQPNYRGSTGFGQRFEDLGRGEWGLKMQDDLNDAVTYLAGEGTIDPSRVCIAGASYGGYAAMRAAQRDPSLYRCAISYAGVSDVDAMLKYDRSFLSGARGDWLREQVPDMKSVSPLNFPEQFGIPILIMHGKEDKTVPYEQSRDMARQLQRANKPVVYIEQEEGDHHFSRQEDRLEFLQAMESFLAKHNPAD</sequence>
<reference evidence="4 5" key="1">
    <citation type="submission" date="2020-02" db="EMBL/GenBank/DDBJ databases">
        <authorList>
            <person name="Zheng R.K."/>
            <person name="Sun C.M."/>
        </authorList>
    </citation>
    <scope>NUCLEOTIDE SEQUENCE [LARGE SCALE GENOMIC DNA]</scope>
    <source>
        <strain evidence="5">zrk23</strain>
    </source>
</reference>
<gene>
    <name evidence="4" type="ORF">G5C33_04815</name>
</gene>